<dbReference type="Pfam" id="PF00271">
    <property type="entry name" value="Helicase_C"/>
    <property type="match status" value="1"/>
</dbReference>
<dbReference type="Pfam" id="PF00270">
    <property type="entry name" value="DEAD"/>
    <property type="match status" value="1"/>
</dbReference>
<dbReference type="GO" id="GO:0006281">
    <property type="term" value="P:DNA repair"/>
    <property type="evidence" value="ECO:0007669"/>
    <property type="project" value="TreeGrafter"/>
</dbReference>
<evidence type="ECO:0000256" key="3">
    <source>
        <dbReference type="ARBA" id="ARBA00022806"/>
    </source>
</evidence>
<dbReference type="GO" id="GO:0003676">
    <property type="term" value="F:nucleic acid binding"/>
    <property type="evidence" value="ECO:0007669"/>
    <property type="project" value="InterPro"/>
</dbReference>
<dbReference type="InterPro" id="IPR011545">
    <property type="entry name" value="DEAD/DEAH_box_helicase_dom"/>
</dbReference>
<gene>
    <name evidence="7" type="primary">recQ_1</name>
    <name evidence="7" type="ORF">Poly51_23280</name>
</gene>
<proteinExistence type="predicted"/>
<keyword evidence="3 7" id="KW-0347">Helicase</keyword>
<dbReference type="InterPro" id="IPR014001">
    <property type="entry name" value="Helicase_ATP-bd"/>
</dbReference>
<dbReference type="GO" id="GO:0005694">
    <property type="term" value="C:chromosome"/>
    <property type="evidence" value="ECO:0007669"/>
    <property type="project" value="TreeGrafter"/>
</dbReference>
<dbReference type="GO" id="GO:0043138">
    <property type="term" value="F:3'-5' DNA helicase activity"/>
    <property type="evidence" value="ECO:0007669"/>
    <property type="project" value="TreeGrafter"/>
</dbReference>
<dbReference type="PROSITE" id="PS51192">
    <property type="entry name" value="HELICASE_ATP_BIND_1"/>
    <property type="match status" value="1"/>
</dbReference>
<protein>
    <submittedName>
        <fullName evidence="7">ATP-dependent DNA helicase RecQ</fullName>
        <ecNumber evidence="7">3.6.4.12</ecNumber>
    </submittedName>
</protein>
<dbReference type="PROSITE" id="PS51194">
    <property type="entry name" value="HELICASE_CTER"/>
    <property type="match status" value="1"/>
</dbReference>
<evidence type="ECO:0000259" key="6">
    <source>
        <dbReference type="PROSITE" id="PS51194"/>
    </source>
</evidence>
<dbReference type="EC" id="3.6.4.12" evidence="7"/>
<dbReference type="FunFam" id="3.40.50.300:FF:001389">
    <property type="entry name" value="ATP-dependent DNA helicase RecQ"/>
    <property type="match status" value="1"/>
</dbReference>
<dbReference type="AlphaFoldDB" id="A0A5C6F4Y9"/>
<reference evidence="7 8" key="1">
    <citation type="submission" date="2019-02" db="EMBL/GenBank/DDBJ databases">
        <title>Deep-cultivation of Planctomycetes and their phenomic and genomic characterization uncovers novel biology.</title>
        <authorList>
            <person name="Wiegand S."/>
            <person name="Jogler M."/>
            <person name="Boedeker C."/>
            <person name="Pinto D."/>
            <person name="Vollmers J."/>
            <person name="Rivas-Marin E."/>
            <person name="Kohn T."/>
            <person name="Peeters S.H."/>
            <person name="Heuer A."/>
            <person name="Rast P."/>
            <person name="Oberbeckmann S."/>
            <person name="Bunk B."/>
            <person name="Jeske O."/>
            <person name="Meyerdierks A."/>
            <person name="Storesund J.E."/>
            <person name="Kallscheuer N."/>
            <person name="Luecker S."/>
            <person name="Lage O.M."/>
            <person name="Pohl T."/>
            <person name="Merkel B.J."/>
            <person name="Hornburger P."/>
            <person name="Mueller R.-W."/>
            <person name="Bruemmer F."/>
            <person name="Labrenz M."/>
            <person name="Spormann A.M."/>
            <person name="Op Den Camp H."/>
            <person name="Overmann J."/>
            <person name="Amann R."/>
            <person name="Jetten M.S.M."/>
            <person name="Mascher T."/>
            <person name="Medema M.H."/>
            <person name="Devos D.P."/>
            <person name="Kaster A.-K."/>
            <person name="Ovreas L."/>
            <person name="Rohde M."/>
            <person name="Galperin M.Y."/>
            <person name="Jogler C."/>
        </authorList>
    </citation>
    <scope>NUCLEOTIDE SEQUENCE [LARGE SCALE GENOMIC DNA]</scope>
    <source>
        <strain evidence="7 8">Poly51</strain>
    </source>
</reference>
<dbReference type="InterPro" id="IPR004589">
    <property type="entry name" value="DNA_helicase_ATP-dep_RecQ"/>
</dbReference>
<dbReference type="GO" id="GO:0005737">
    <property type="term" value="C:cytoplasm"/>
    <property type="evidence" value="ECO:0007669"/>
    <property type="project" value="TreeGrafter"/>
</dbReference>
<feature type="domain" description="Helicase C-terminal" evidence="6">
    <location>
        <begin position="247"/>
        <end position="397"/>
    </location>
</feature>
<keyword evidence="1" id="KW-0547">Nucleotide-binding</keyword>
<name>A0A5C6F4Y9_9BACT</name>
<dbReference type="SMART" id="SM00487">
    <property type="entry name" value="DEXDc"/>
    <property type="match status" value="1"/>
</dbReference>
<dbReference type="GO" id="GO:0016787">
    <property type="term" value="F:hydrolase activity"/>
    <property type="evidence" value="ECO:0007669"/>
    <property type="project" value="UniProtKB-KW"/>
</dbReference>
<dbReference type="GO" id="GO:0005524">
    <property type="term" value="F:ATP binding"/>
    <property type="evidence" value="ECO:0007669"/>
    <property type="project" value="UniProtKB-KW"/>
</dbReference>
<dbReference type="Proteomes" id="UP000318288">
    <property type="component" value="Unassembled WGS sequence"/>
</dbReference>
<dbReference type="EMBL" id="SJPW01000003">
    <property type="protein sequence ID" value="TWU56418.1"/>
    <property type="molecule type" value="Genomic_DNA"/>
</dbReference>
<evidence type="ECO:0000313" key="8">
    <source>
        <dbReference type="Proteomes" id="UP000318288"/>
    </source>
</evidence>
<evidence type="ECO:0000256" key="2">
    <source>
        <dbReference type="ARBA" id="ARBA00022801"/>
    </source>
</evidence>
<dbReference type="SUPFAM" id="SSF52540">
    <property type="entry name" value="P-loop containing nucleoside triphosphate hydrolases"/>
    <property type="match status" value="1"/>
</dbReference>
<dbReference type="PANTHER" id="PTHR13710">
    <property type="entry name" value="DNA HELICASE RECQ FAMILY MEMBER"/>
    <property type="match status" value="1"/>
</dbReference>
<evidence type="ECO:0000259" key="5">
    <source>
        <dbReference type="PROSITE" id="PS51192"/>
    </source>
</evidence>
<keyword evidence="8" id="KW-1185">Reference proteome</keyword>
<dbReference type="SMART" id="SM00490">
    <property type="entry name" value="HELICc"/>
    <property type="match status" value="1"/>
</dbReference>
<dbReference type="InterPro" id="IPR027417">
    <property type="entry name" value="P-loop_NTPase"/>
</dbReference>
<dbReference type="GO" id="GO:0009378">
    <property type="term" value="F:four-way junction helicase activity"/>
    <property type="evidence" value="ECO:0007669"/>
    <property type="project" value="TreeGrafter"/>
</dbReference>
<dbReference type="Gene3D" id="3.40.50.300">
    <property type="entry name" value="P-loop containing nucleotide triphosphate hydrolases"/>
    <property type="match status" value="2"/>
</dbReference>
<evidence type="ECO:0000313" key="7">
    <source>
        <dbReference type="EMBL" id="TWU56418.1"/>
    </source>
</evidence>
<dbReference type="FunFam" id="3.40.50.300:FF:002143">
    <property type="entry name" value="ATP-dependent DNA helicase RecQ"/>
    <property type="match status" value="1"/>
</dbReference>
<dbReference type="CDD" id="cd17920">
    <property type="entry name" value="DEXHc_RecQ"/>
    <property type="match status" value="1"/>
</dbReference>
<comment type="caution">
    <text evidence="7">The sequence shown here is derived from an EMBL/GenBank/DDBJ whole genome shotgun (WGS) entry which is preliminary data.</text>
</comment>
<dbReference type="PANTHER" id="PTHR13710:SF150">
    <property type="entry name" value="ATP-DEPENDENT DNA HELICASE RECQ"/>
    <property type="match status" value="1"/>
</dbReference>
<dbReference type="GO" id="GO:0006310">
    <property type="term" value="P:DNA recombination"/>
    <property type="evidence" value="ECO:0007669"/>
    <property type="project" value="InterPro"/>
</dbReference>
<evidence type="ECO:0000256" key="1">
    <source>
        <dbReference type="ARBA" id="ARBA00022741"/>
    </source>
</evidence>
<accession>A0A5C6F4Y9</accession>
<feature type="domain" description="Helicase ATP-binding" evidence="5">
    <location>
        <begin position="46"/>
        <end position="218"/>
    </location>
</feature>
<evidence type="ECO:0000256" key="4">
    <source>
        <dbReference type="ARBA" id="ARBA00022840"/>
    </source>
</evidence>
<dbReference type="InterPro" id="IPR001650">
    <property type="entry name" value="Helicase_C-like"/>
</dbReference>
<dbReference type="NCBIfam" id="TIGR00614">
    <property type="entry name" value="recQ_fam"/>
    <property type="match status" value="1"/>
</dbReference>
<keyword evidence="4" id="KW-0067">ATP-binding</keyword>
<organism evidence="7 8">
    <name type="scientific">Rubripirellula tenax</name>
    <dbReference type="NCBI Taxonomy" id="2528015"/>
    <lineage>
        <taxon>Bacteria</taxon>
        <taxon>Pseudomonadati</taxon>
        <taxon>Planctomycetota</taxon>
        <taxon>Planctomycetia</taxon>
        <taxon>Pirellulales</taxon>
        <taxon>Pirellulaceae</taxon>
        <taxon>Rubripirellula</taxon>
    </lineage>
</organism>
<keyword evidence="2 7" id="KW-0378">Hydrolase</keyword>
<sequence>MDDPRRDCKDFGMTEHRLSIPADDALGLLETHFGYPSFRGSQRAIIDHVCSGQNALVVMPTGMGKSLCYQIPALAMKADGENLVLVLSPLVALMHDQVDSMVRRGMDAAFINSSLDRPTRLQRYQELADGKYRLIYVTPERFRKDDFREALSKRRVRLLAIDEAHCVSQWGHDFRPDYSRVGDIRRSLGDPVTIALTATATAECRDDIRRQLRLDENSIKLFHEGIDRPNLKLDVQPVFDEEEKLIVIGDALDDTEYRGGSVIVYFSLIKTLERFSDDFRQRGIDHVVYHGDVPRHRRRRVQDEFMAGDADIVLATPAFGMGVDKEDVRVVIHAETPGSIESYYQEIGRAGRDGKPSLCRWLYDQSDLMTQMQFIEWSNPDADFYGRVYTTMVEHPEPCRAFGLQWLNDRLQRVSRHDHRLATAIAMLDRHGVIAGPHEPECFDILGPLPSYFSDDEALAHKKRRDQQRLYAMVQLAAEEGDRKEFLNRYFMGDGFTENENPTPTA</sequence>